<evidence type="ECO:0000313" key="9">
    <source>
        <dbReference type="EMBL" id="MFD1782862.1"/>
    </source>
</evidence>
<dbReference type="Proteomes" id="UP001597237">
    <property type="component" value="Unassembled WGS sequence"/>
</dbReference>
<dbReference type="Pfam" id="PF00482">
    <property type="entry name" value="T2SSF"/>
    <property type="match status" value="1"/>
</dbReference>
<evidence type="ECO:0000256" key="2">
    <source>
        <dbReference type="ARBA" id="ARBA00022475"/>
    </source>
</evidence>
<keyword evidence="2" id="KW-1003">Cell membrane</keyword>
<dbReference type="PANTHER" id="PTHR35007">
    <property type="entry name" value="INTEGRAL MEMBRANE PROTEIN-RELATED"/>
    <property type="match status" value="1"/>
</dbReference>
<gene>
    <name evidence="9" type="ORF">ACFSC0_05615</name>
</gene>
<dbReference type="PANTHER" id="PTHR35007:SF2">
    <property type="entry name" value="PILUS ASSEMBLE PROTEIN"/>
    <property type="match status" value="1"/>
</dbReference>
<feature type="transmembrane region" description="Helical" evidence="7">
    <location>
        <begin position="32"/>
        <end position="53"/>
    </location>
</feature>
<protein>
    <submittedName>
        <fullName evidence="9">Type II secretion system F family protein</fullName>
    </submittedName>
</protein>
<keyword evidence="4 7" id="KW-1133">Transmembrane helix</keyword>
<evidence type="ECO:0000256" key="7">
    <source>
        <dbReference type="SAM" id="Phobius"/>
    </source>
</evidence>
<comment type="caution">
    <text evidence="9">The sequence shown here is derived from an EMBL/GenBank/DDBJ whole genome shotgun (WGS) entry which is preliminary data.</text>
</comment>
<comment type="subcellular location">
    <subcellularLocation>
        <location evidence="1">Cell membrane</location>
        <topology evidence="1">Multi-pass membrane protein</topology>
    </subcellularLocation>
</comment>
<keyword evidence="3 7" id="KW-0812">Transmembrane</keyword>
<keyword evidence="5 7" id="KW-0472">Membrane</keyword>
<evidence type="ECO:0000256" key="3">
    <source>
        <dbReference type="ARBA" id="ARBA00022692"/>
    </source>
</evidence>
<evidence type="ECO:0000256" key="6">
    <source>
        <dbReference type="SAM" id="Coils"/>
    </source>
</evidence>
<accession>A0ABW4MY28</accession>
<evidence type="ECO:0000313" key="10">
    <source>
        <dbReference type="Proteomes" id="UP001597237"/>
    </source>
</evidence>
<feature type="coiled-coil region" evidence="6">
    <location>
        <begin position="55"/>
        <end position="82"/>
    </location>
</feature>
<evidence type="ECO:0000256" key="4">
    <source>
        <dbReference type="ARBA" id="ARBA00022989"/>
    </source>
</evidence>
<keyword evidence="10" id="KW-1185">Reference proteome</keyword>
<feature type="transmembrane region" description="Helical" evidence="7">
    <location>
        <begin position="166"/>
        <end position="184"/>
    </location>
</feature>
<keyword evidence="6" id="KW-0175">Coiled coil</keyword>
<evidence type="ECO:0000256" key="5">
    <source>
        <dbReference type="ARBA" id="ARBA00023136"/>
    </source>
</evidence>
<proteinExistence type="predicted"/>
<organism evidence="9 10">
    <name type="scientific">Phenylobacterium terrae</name>
    <dbReference type="NCBI Taxonomy" id="2665495"/>
    <lineage>
        <taxon>Bacteria</taxon>
        <taxon>Pseudomonadati</taxon>
        <taxon>Pseudomonadota</taxon>
        <taxon>Alphaproteobacteria</taxon>
        <taxon>Caulobacterales</taxon>
        <taxon>Caulobacteraceae</taxon>
        <taxon>Phenylobacterium</taxon>
    </lineage>
</organism>
<feature type="domain" description="Type II secretion system protein GspF" evidence="8">
    <location>
        <begin position="203"/>
        <end position="331"/>
    </location>
</feature>
<evidence type="ECO:0000259" key="8">
    <source>
        <dbReference type="Pfam" id="PF00482"/>
    </source>
</evidence>
<reference evidence="10" key="1">
    <citation type="journal article" date="2019" name="Int. J. Syst. Evol. Microbiol.">
        <title>The Global Catalogue of Microorganisms (GCM) 10K type strain sequencing project: providing services to taxonomists for standard genome sequencing and annotation.</title>
        <authorList>
            <consortium name="The Broad Institute Genomics Platform"/>
            <consortium name="The Broad Institute Genome Sequencing Center for Infectious Disease"/>
            <person name="Wu L."/>
            <person name="Ma J."/>
        </authorList>
    </citation>
    <scope>NUCLEOTIDE SEQUENCE [LARGE SCALE GENOMIC DNA]</scope>
    <source>
        <strain evidence="10">DFY28</strain>
    </source>
</reference>
<sequence>MDVDGRVRHAPHDQLQDLGRAVVEFLTNPDNILAAFVAVVTFATIVTMAAPMTKGASLEARLKSVSTRREELRRKSREALAKSGGGSSLRHMDEGLYKKVVDRLQLSRLLEDPKVVDKLAQAGFRGPRPVTTFYFFRFVLPFAFAAVVALYLFLINDHGQPTMIRVAATVGGLTLGYYAPNVYITNVAQKRRDSIMLAFPDALDLLLICVESGMSIEAAIQKVSQEIGGSSIELAEELTLLLAELSYLPERRQAYEGLARRTNHPGIKSVATAMIQAERYGTPLGAALRVMAKENREMRLSAAEKKAAQLPAQLTVPMIVFFLPVLFIAILGPAILKVSDTMS</sequence>
<name>A0ABW4MY28_9CAUL</name>
<dbReference type="EMBL" id="JBHUEY010000001">
    <property type="protein sequence ID" value="MFD1782862.1"/>
    <property type="molecule type" value="Genomic_DNA"/>
</dbReference>
<feature type="transmembrane region" description="Helical" evidence="7">
    <location>
        <begin position="134"/>
        <end position="154"/>
    </location>
</feature>
<evidence type="ECO:0000256" key="1">
    <source>
        <dbReference type="ARBA" id="ARBA00004651"/>
    </source>
</evidence>
<feature type="transmembrane region" description="Helical" evidence="7">
    <location>
        <begin position="314"/>
        <end position="336"/>
    </location>
</feature>
<dbReference type="InterPro" id="IPR018076">
    <property type="entry name" value="T2SS_GspF_dom"/>
</dbReference>
<dbReference type="RefSeq" id="WP_377282718.1">
    <property type="nucleotide sequence ID" value="NZ_JBHRSI010000007.1"/>
</dbReference>